<dbReference type="InterPro" id="IPR001640">
    <property type="entry name" value="Lgt"/>
</dbReference>
<comment type="similarity">
    <text evidence="1 7">Belongs to the Lgt family.</text>
</comment>
<feature type="transmembrane region" description="Helical" evidence="7">
    <location>
        <begin position="56"/>
        <end position="76"/>
    </location>
</feature>
<comment type="pathway">
    <text evidence="7">Protein modification; lipoprotein biosynthesis (diacylglyceryl transfer).</text>
</comment>
<keyword evidence="5 7" id="KW-1133">Transmembrane helix</keyword>
<dbReference type="HAMAP" id="MF_01147">
    <property type="entry name" value="Lgt"/>
    <property type="match status" value="1"/>
</dbReference>
<keyword evidence="6 7" id="KW-0472">Membrane</keyword>
<keyword evidence="8" id="KW-0449">Lipoprotein</keyword>
<dbReference type="UniPathway" id="UPA00664"/>
<evidence type="ECO:0000256" key="5">
    <source>
        <dbReference type="ARBA" id="ARBA00022989"/>
    </source>
</evidence>
<reference evidence="8 9" key="1">
    <citation type="submission" date="2018-03" db="EMBL/GenBank/DDBJ databases">
        <title>Ahniella affigens gen. nov., sp. nov., a gammaproteobacterium isolated from sandy soil near a stream.</title>
        <authorList>
            <person name="Ko Y."/>
            <person name="Kim J.-H."/>
        </authorList>
    </citation>
    <scope>NUCLEOTIDE SEQUENCE [LARGE SCALE GENOMIC DNA]</scope>
    <source>
        <strain evidence="8 9">D13</strain>
    </source>
</reference>
<dbReference type="PROSITE" id="PS01311">
    <property type="entry name" value="LGT"/>
    <property type="match status" value="1"/>
</dbReference>
<keyword evidence="9" id="KW-1185">Reference proteome</keyword>
<evidence type="ECO:0000256" key="4">
    <source>
        <dbReference type="ARBA" id="ARBA00022692"/>
    </source>
</evidence>
<sequence>MAILHDIDPIALDLGIVKIHWYGLMYLAALGSAWWLGRRRVAGNRYGVNADQLSDLLFYGMIGVVVGGRVGYMLIYATPELLAHPLSLFKVWEGGMSFHGGLLGVMIACFSWSWSLRRHPFDTLDLVAPLVPVGLGFGRMGNFIGGELWGRHTDAPVGMIFPNALPGNLSMDEIRLQAAQGLLDHEARHPSQLYQAGLEGVVLFVLVWWFSSKPRPRYAVSGLFCLGYGVQRFIVEFFREPDKQMGYIAFDWVTTGQVLSLPMILFGLFLLFWSHRQKHFN</sequence>
<dbReference type="EC" id="2.5.1.145" evidence="7"/>
<comment type="subcellular location">
    <subcellularLocation>
        <location evidence="7">Cell membrane</location>
        <topology evidence="7">Multi-pass membrane protein</topology>
    </subcellularLocation>
</comment>
<name>A0A2P1PX28_9GAMM</name>
<dbReference type="PANTHER" id="PTHR30589:SF0">
    <property type="entry name" value="PHOSPHATIDYLGLYCEROL--PROLIPOPROTEIN DIACYLGLYCERYL TRANSFERASE"/>
    <property type="match status" value="1"/>
</dbReference>
<evidence type="ECO:0000256" key="7">
    <source>
        <dbReference type="HAMAP-Rule" id="MF_01147"/>
    </source>
</evidence>
<accession>A0A2P1PX28</accession>
<dbReference type="EMBL" id="CP027860">
    <property type="protein sequence ID" value="AVP99408.1"/>
    <property type="molecule type" value="Genomic_DNA"/>
</dbReference>
<dbReference type="GO" id="GO:0042158">
    <property type="term" value="P:lipoprotein biosynthetic process"/>
    <property type="evidence" value="ECO:0007669"/>
    <property type="project" value="UniProtKB-UniRule"/>
</dbReference>
<evidence type="ECO:0000256" key="1">
    <source>
        <dbReference type="ARBA" id="ARBA00007150"/>
    </source>
</evidence>
<proteinExistence type="inferred from homology"/>
<feature type="transmembrane region" description="Helical" evidence="7">
    <location>
        <begin position="19"/>
        <end position="36"/>
    </location>
</feature>
<evidence type="ECO:0000256" key="3">
    <source>
        <dbReference type="ARBA" id="ARBA00022679"/>
    </source>
</evidence>
<gene>
    <name evidence="7" type="primary">lgt</name>
    <name evidence="8" type="ORF">C7S18_20520</name>
</gene>
<dbReference type="GO" id="GO:0005886">
    <property type="term" value="C:plasma membrane"/>
    <property type="evidence" value="ECO:0007669"/>
    <property type="project" value="UniProtKB-SubCell"/>
</dbReference>
<feature type="transmembrane region" description="Helical" evidence="7">
    <location>
        <begin position="126"/>
        <end position="144"/>
    </location>
</feature>
<comment type="catalytic activity">
    <reaction evidence="7">
        <text>L-cysteinyl-[prolipoprotein] + a 1,2-diacyl-sn-glycero-3-phospho-(1'-sn-glycerol) = an S-1,2-diacyl-sn-glyceryl-L-cysteinyl-[prolipoprotein] + sn-glycerol 1-phosphate + H(+)</text>
        <dbReference type="Rhea" id="RHEA:56712"/>
        <dbReference type="Rhea" id="RHEA-COMP:14679"/>
        <dbReference type="Rhea" id="RHEA-COMP:14680"/>
        <dbReference type="ChEBI" id="CHEBI:15378"/>
        <dbReference type="ChEBI" id="CHEBI:29950"/>
        <dbReference type="ChEBI" id="CHEBI:57685"/>
        <dbReference type="ChEBI" id="CHEBI:64716"/>
        <dbReference type="ChEBI" id="CHEBI:140658"/>
        <dbReference type="EC" id="2.5.1.145"/>
    </reaction>
</comment>
<evidence type="ECO:0000256" key="6">
    <source>
        <dbReference type="ARBA" id="ARBA00023136"/>
    </source>
</evidence>
<keyword evidence="2 7" id="KW-1003">Cell membrane</keyword>
<evidence type="ECO:0000313" key="9">
    <source>
        <dbReference type="Proteomes" id="UP000241074"/>
    </source>
</evidence>
<dbReference type="NCBIfam" id="TIGR00544">
    <property type="entry name" value="lgt"/>
    <property type="match status" value="1"/>
</dbReference>
<dbReference type="AlphaFoldDB" id="A0A2P1PX28"/>
<keyword evidence="3 7" id="KW-0808">Transferase</keyword>
<organism evidence="8 9">
    <name type="scientific">Ahniella affigens</name>
    <dbReference type="NCBI Taxonomy" id="2021234"/>
    <lineage>
        <taxon>Bacteria</taxon>
        <taxon>Pseudomonadati</taxon>
        <taxon>Pseudomonadota</taxon>
        <taxon>Gammaproteobacteria</taxon>
        <taxon>Lysobacterales</taxon>
        <taxon>Rhodanobacteraceae</taxon>
        <taxon>Ahniella</taxon>
    </lineage>
</organism>
<evidence type="ECO:0000256" key="2">
    <source>
        <dbReference type="ARBA" id="ARBA00022475"/>
    </source>
</evidence>
<dbReference type="GO" id="GO:0008961">
    <property type="term" value="F:phosphatidylglycerol-prolipoprotein diacylglyceryl transferase activity"/>
    <property type="evidence" value="ECO:0007669"/>
    <property type="project" value="UniProtKB-UniRule"/>
</dbReference>
<feature type="transmembrane region" description="Helical" evidence="7">
    <location>
        <begin position="193"/>
        <end position="211"/>
    </location>
</feature>
<evidence type="ECO:0000313" key="8">
    <source>
        <dbReference type="EMBL" id="AVP99408.1"/>
    </source>
</evidence>
<reference evidence="8 9" key="2">
    <citation type="submission" date="2018-03" db="EMBL/GenBank/DDBJ databases">
        <authorList>
            <person name="Keele B.F."/>
        </authorList>
    </citation>
    <scope>NUCLEOTIDE SEQUENCE [LARGE SCALE GENOMIC DNA]</scope>
    <source>
        <strain evidence="8 9">D13</strain>
    </source>
</reference>
<protein>
    <recommendedName>
        <fullName evidence="7">Phosphatidylglycerol--prolipoprotein diacylglyceryl transferase</fullName>
        <ecNumber evidence="7">2.5.1.145</ecNumber>
    </recommendedName>
</protein>
<feature type="transmembrane region" description="Helical" evidence="7">
    <location>
        <begin position="96"/>
        <end position="114"/>
    </location>
</feature>
<feature type="transmembrane region" description="Helical" evidence="7">
    <location>
        <begin position="247"/>
        <end position="273"/>
    </location>
</feature>
<dbReference type="KEGG" id="xba:C7S18_20520"/>
<dbReference type="OrthoDB" id="871140at2"/>
<feature type="transmembrane region" description="Helical" evidence="7">
    <location>
        <begin position="218"/>
        <end position="235"/>
    </location>
</feature>
<dbReference type="Pfam" id="PF01790">
    <property type="entry name" value="LGT"/>
    <property type="match status" value="1"/>
</dbReference>
<comment type="function">
    <text evidence="7">Catalyzes the transfer of the diacylglyceryl group from phosphatidylglycerol to the sulfhydryl group of the N-terminal cysteine of a prolipoprotein, the first step in the formation of mature lipoproteins.</text>
</comment>
<dbReference type="Proteomes" id="UP000241074">
    <property type="component" value="Chromosome"/>
</dbReference>
<dbReference type="RefSeq" id="WP_106893326.1">
    <property type="nucleotide sequence ID" value="NZ_CP027860.1"/>
</dbReference>
<keyword evidence="4 7" id="KW-0812">Transmembrane</keyword>
<dbReference type="PANTHER" id="PTHR30589">
    <property type="entry name" value="PROLIPOPROTEIN DIACYLGLYCERYL TRANSFERASE"/>
    <property type="match status" value="1"/>
</dbReference>
<feature type="binding site" evidence="7">
    <location>
        <position position="139"/>
    </location>
    <ligand>
        <name>a 1,2-diacyl-sn-glycero-3-phospho-(1'-sn-glycerol)</name>
        <dbReference type="ChEBI" id="CHEBI:64716"/>
    </ligand>
</feature>